<organism evidence="2 3">
    <name type="scientific">Capillimicrobium parvum</name>
    <dbReference type="NCBI Taxonomy" id="2884022"/>
    <lineage>
        <taxon>Bacteria</taxon>
        <taxon>Bacillati</taxon>
        <taxon>Actinomycetota</taxon>
        <taxon>Thermoleophilia</taxon>
        <taxon>Solirubrobacterales</taxon>
        <taxon>Capillimicrobiaceae</taxon>
        <taxon>Capillimicrobium</taxon>
    </lineage>
</organism>
<accession>A0A9E7BZ96</accession>
<dbReference type="Proteomes" id="UP001162834">
    <property type="component" value="Chromosome"/>
</dbReference>
<dbReference type="AlphaFoldDB" id="A0A9E7BZ96"/>
<proteinExistence type="predicted"/>
<sequence length="229" mass="24471">MLICAAIVGACAVALAIGALVTRTERMVTGVVRGSLNGVSLDLGEANVEIIRGGNRESVELERTERFTFDHGPVVERRIAGSTLRLRSRCPDTLLHTCSVDYRLIVPDNVPVQVKTESGGVRFEGYRGSVDVSTDSGDVSVEGYCGFSLDVRTRTGDIDSAASCAPQRLTLRSTTGPIRSIVPPGRYRVDVESTSGRRLVRGVIAAEDAPYTIQVLSTSGDVTLESAEQ</sequence>
<dbReference type="EMBL" id="CP087164">
    <property type="protein sequence ID" value="UGS34168.1"/>
    <property type="molecule type" value="Genomic_DNA"/>
</dbReference>
<protein>
    <recommendedName>
        <fullName evidence="1">DUF4097 domain-containing protein</fullName>
    </recommendedName>
</protein>
<dbReference type="Pfam" id="PF13349">
    <property type="entry name" value="DUF4097"/>
    <property type="match status" value="1"/>
</dbReference>
<dbReference type="KEGG" id="sbae:DSM104329_00540"/>
<evidence type="ECO:0000259" key="1">
    <source>
        <dbReference type="Pfam" id="PF13349"/>
    </source>
</evidence>
<feature type="domain" description="DUF4097" evidence="1">
    <location>
        <begin position="112"/>
        <end position="198"/>
    </location>
</feature>
<evidence type="ECO:0000313" key="2">
    <source>
        <dbReference type="EMBL" id="UGS34168.1"/>
    </source>
</evidence>
<name>A0A9E7BZ96_9ACTN</name>
<keyword evidence="3" id="KW-1185">Reference proteome</keyword>
<gene>
    <name evidence="2" type="ORF">DSM104329_00540</name>
</gene>
<reference evidence="2" key="1">
    <citation type="journal article" date="2022" name="Int. J. Syst. Evol. Microbiol.">
        <title>Pseudomonas aegrilactucae sp. nov. and Pseudomonas morbosilactucae sp. nov., pathogens causing bacterial rot of lettuce in Japan.</title>
        <authorList>
            <person name="Sawada H."/>
            <person name="Fujikawa T."/>
            <person name="Satou M."/>
        </authorList>
    </citation>
    <scope>NUCLEOTIDE SEQUENCE</scope>
    <source>
        <strain evidence="2">0166_1</strain>
    </source>
</reference>
<evidence type="ECO:0000313" key="3">
    <source>
        <dbReference type="Proteomes" id="UP001162834"/>
    </source>
</evidence>
<dbReference type="InterPro" id="IPR025164">
    <property type="entry name" value="Toastrack_DUF4097"/>
</dbReference>